<dbReference type="PATRIC" id="fig|28229.4.peg.3776"/>
<dbReference type="AlphaFoldDB" id="A0A099K949"/>
<gene>
    <name evidence="3" type="ORF">ND2E_0298</name>
</gene>
<name>A0A099K949_COLPS</name>
<dbReference type="Pfam" id="PF00857">
    <property type="entry name" value="Isochorismatase"/>
    <property type="match status" value="1"/>
</dbReference>
<dbReference type="SUPFAM" id="SSF54427">
    <property type="entry name" value="NTF2-like"/>
    <property type="match status" value="1"/>
</dbReference>
<feature type="domain" description="Isochorismatase-like" evidence="2">
    <location>
        <begin position="136"/>
        <end position="295"/>
    </location>
</feature>
<dbReference type="PANTHER" id="PTHR43540">
    <property type="entry name" value="PEROXYUREIDOACRYLATE/UREIDOACRYLATE AMIDOHYDROLASE-RELATED"/>
    <property type="match status" value="1"/>
</dbReference>
<proteinExistence type="predicted"/>
<dbReference type="PANTHER" id="PTHR43540:SF1">
    <property type="entry name" value="ISOCHORISMATASE HYDROLASE"/>
    <property type="match status" value="1"/>
</dbReference>
<dbReference type="RefSeq" id="WP_052056925.1">
    <property type="nucleotide sequence ID" value="NZ_JQED01000055.1"/>
</dbReference>
<evidence type="ECO:0000259" key="2">
    <source>
        <dbReference type="Pfam" id="PF00857"/>
    </source>
</evidence>
<accession>A0A099K949</accession>
<evidence type="ECO:0000313" key="3">
    <source>
        <dbReference type="EMBL" id="KGJ86891.1"/>
    </source>
</evidence>
<comment type="caution">
    <text evidence="3">The sequence shown here is derived from an EMBL/GenBank/DDBJ whole genome shotgun (WGS) entry which is preliminary data.</text>
</comment>
<dbReference type="SUPFAM" id="SSF52499">
    <property type="entry name" value="Isochorismatase-like hydrolases"/>
    <property type="match status" value="1"/>
</dbReference>
<evidence type="ECO:0000313" key="4">
    <source>
        <dbReference type="Proteomes" id="UP000029843"/>
    </source>
</evidence>
<evidence type="ECO:0000256" key="1">
    <source>
        <dbReference type="ARBA" id="ARBA00022801"/>
    </source>
</evidence>
<dbReference type="OrthoDB" id="1157330at2"/>
<dbReference type="InterPro" id="IPR032710">
    <property type="entry name" value="NTF2-like_dom_sf"/>
</dbReference>
<dbReference type="Proteomes" id="UP000029843">
    <property type="component" value="Unassembled WGS sequence"/>
</dbReference>
<keyword evidence="1 3" id="KW-0378">Hydrolase</keyword>
<dbReference type="CDD" id="cd01014">
    <property type="entry name" value="nicotinamidase_related"/>
    <property type="match status" value="1"/>
</dbReference>
<organism evidence="3 4">
    <name type="scientific">Colwellia psychrerythraea</name>
    <name type="common">Vibrio psychroerythus</name>
    <dbReference type="NCBI Taxonomy" id="28229"/>
    <lineage>
        <taxon>Bacteria</taxon>
        <taxon>Pseudomonadati</taxon>
        <taxon>Pseudomonadota</taxon>
        <taxon>Gammaproteobacteria</taxon>
        <taxon>Alteromonadales</taxon>
        <taxon>Colwelliaceae</taxon>
        <taxon>Colwellia</taxon>
    </lineage>
</organism>
<dbReference type="InterPro" id="IPR050272">
    <property type="entry name" value="Isochorismatase-like_hydrls"/>
</dbReference>
<dbReference type="Gene3D" id="3.10.450.50">
    <property type="match status" value="1"/>
</dbReference>
<sequence length="316" mass="35298">MNQITLNTIRNNVMQASAEWISDFNQGNVQACINRYLPSAIMQVHPFGKFTSTEAIAGFWSEFAKSNPSDLVYRNIDIKVLNEGQAILSANWSMNIASGFISKELWTRAEDGQWYLEEDDFTVLTQHTEPVDNKRTALVLVDLQNDYFSGGRFELENTDLAVKQASQLLAYFRQNEMPVIHIQHLFKEADATFFAANTAGADIEKRVQPAENEPVIIKHHIDSFIETTLEQTLVELAIDNLVIVGAMAQACVQTICRSAVNKGYKCQVISDAIAAPKLEYKQHTFTGDQLVAANLISLSFGGADIIEATEWLQNNS</sequence>
<protein>
    <submittedName>
        <fullName evidence="3">Isochorismatase hydrolase</fullName>
    </submittedName>
</protein>
<dbReference type="EMBL" id="JQED01000055">
    <property type="protein sequence ID" value="KGJ86891.1"/>
    <property type="molecule type" value="Genomic_DNA"/>
</dbReference>
<dbReference type="InterPro" id="IPR000868">
    <property type="entry name" value="Isochorismatase-like_dom"/>
</dbReference>
<reference evidence="3 4" key="1">
    <citation type="submission" date="2014-08" db="EMBL/GenBank/DDBJ databases">
        <title>Genomic and Phenotypic Diversity of Colwellia psychrerythraea strains from Disparate Marine Basins.</title>
        <authorList>
            <person name="Techtmann S.M."/>
            <person name="Stelling S.C."/>
            <person name="Utturkar S.M."/>
            <person name="Alshibli N."/>
            <person name="Harris A."/>
            <person name="Brown S.D."/>
            <person name="Hazen T.C."/>
        </authorList>
    </citation>
    <scope>NUCLEOTIDE SEQUENCE [LARGE SCALE GENOMIC DNA]</scope>
    <source>
        <strain evidence="3 4">ND2E</strain>
    </source>
</reference>
<dbReference type="Gene3D" id="3.40.50.850">
    <property type="entry name" value="Isochorismatase-like"/>
    <property type="match status" value="1"/>
</dbReference>
<dbReference type="GO" id="GO:0016787">
    <property type="term" value="F:hydrolase activity"/>
    <property type="evidence" value="ECO:0007669"/>
    <property type="project" value="UniProtKB-KW"/>
</dbReference>
<dbReference type="InterPro" id="IPR036380">
    <property type="entry name" value="Isochorismatase-like_sf"/>
</dbReference>